<evidence type="ECO:0000313" key="11">
    <source>
        <dbReference type="Proteomes" id="UP000256794"/>
    </source>
</evidence>
<dbReference type="RefSeq" id="WP_052096001.1">
    <property type="nucleotide sequence ID" value="NZ_CP035284.1"/>
</dbReference>
<dbReference type="CDD" id="cd06445">
    <property type="entry name" value="ATase"/>
    <property type="match status" value="1"/>
</dbReference>
<dbReference type="Proteomes" id="UP000256794">
    <property type="component" value="Unassembled WGS sequence"/>
</dbReference>
<dbReference type="EMBL" id="QUMX01000008">
    <property type="protein sequence ID" value="REG52487.1"/>
    <property type="molecule type" value="Genomic_DNA"/>
</dbReference>
<evidence type="ECO:0000256" key="8">
    <source>
        <dbReference type="ARBA" id="ARBA00049348"/>
    </source>
</evidence>
<dbReference type="InterPro" id="IPR036388">
    <property type="entry name" value="WH-like_DNA-bd_sf"/>
</dbReference>
<evidence type="ECO:0000256" key="4">
    <source>
        <dbReference type="ARBA" id="ARBA00022603"/>
    </source>
</evidence>
<dbReference type="InterPro" id="IPR014048">
    <property type="entry name" value="MethylDNA_cys_MeTrfase_DNA-bd"/>
</dbReference>
<keyword evidence="6" id="KW-0227">DNA damage</keyword>
<dbReference type="InterPro" id="IPR036631">
    <property type="entry name" value="MGMT_N_sf"/>
</dbReference>
<dbReference type="PANTHER" id="PTHR10815">
    <property type="entry name" value="METHYLATED-DNA--PROTEIN-CYSTEINE METHYLTRANSFERASE"/>
    <property type="match status" value="1"/>
</dbReference>
<dbReference type="NCBIfam" id="TIGR00589">
    <property type="entry name" value="ogt"/>
    <property type="match status" value="1"/>
</dbReference>
<dbReference type="SUPFAM" id="SSF46767">
    <property type="entry name" value="Methylated DNA-protein cysteine methyltransferase, C-terminal domain"/>
    <property type="match status" value="1"/>
</dbReference>
<keyword evidence="7" id="KW-0234">DNA repair</keyword>
<proteinExistence type="inferred from homology"/>
<evidence type="ECO:0000256" key="2">
    <source>
        <dbReference type="ARBA" id="ARBA00008711"/>
    </source>
</evidence>
<keyword evidence="11" id="KW-1185">Reference proteome</keyword>
<dbReference type="FunFam" id="1.10.10.10:FF:000214">
    <property type="entry name" value="Methylated-DNA--protein-cysteine methyltransferase"/>
    <property type="match status" value="1"/>
</dbReference>
<dbReference type="PANTHER" id="PTHR10815:SF5">
    <property type="entry name" value="METHYLATED-DNA--PROTEIN-CYSTEINE METHYLTRANSFERASE"/>
    <property type="match status" value="1"/>
</dbReference>
<accession>A0AAQ0HJR7</accession>
<evidence type="ECO:0000313" key="10">
    <source>
        <dbReference type="EMBL" id="REG52487.1"/>
    </source>
</evidence>
<dbReference type="GO" id="GO:0006281">
    <property type="term" value="P:DNA repair"/>
    <property type="evidence" value="ECO:0007669"/>
    <property type="project" value="UniProtKB-KW"/>
</dbReference>
<organism evidence="10 11">
    <name type="scientific">Paracoccus versutus</name>
    <name type="common">Thiobacillus versutus</name>
    <dbReference type="NCBI Taxonomy" id="34007"/>
    <lineage>
        <taxon>Bacteria</taxon>
        <taxon>Pseudomonadati</taxon>
        <taxon>Pseudomonadota</taxon>
        <taxon>Alphaproteobacteria</taxon>
        <taxon>Rhodobacterales</taxon>
        <taxon>Paracoccaceae</taxon>
        <taxon>Paracoccus</taxon>
    </lineage>
</organism>
<dbReference type="Gene3D" id="1.10.10.10">
    <property type="entry name" value="Winged helix-like DNA-binding domain superfamily/Winged helix DNA-binding domain"/>
    <property type="match status" value="1"/>
</dbReference>
<evidence type="ECO:0000256" key="1">
    <source>
        <dbReference type="ARBA" id="ARBA00001286"/>
    </source>
</evidence>
<evidence type="ECO:0000256" key="5">
    <source>
        <dbReference type="ARBA" id="ARBA00022679"/>
    </source>
</evidence>
<dbReference type="PROSITE" id="PS00374">
    <property type="entry name" value="MGMT"/>
    <property type="match status" value="1"/>
</dbReference>
<keyword evidence="5" id="KW-0808">Transferase</keyword>
<evidence type="ECO:0000256" key="7">
    <source>
        <dbReference type="ARBA" id="ARBA00023204"/>
    </source>
</evidence>
<gene>
    <name evidence="10" type="ORF">ATH84_100859</name>
</gene>
<comment type="catalytic activity">
    <reaction evidence="1">
        <text>a 4-O-methyl-thymidine in DNA + L-cysteinyl-[protein] = a thymidine in DNA + S-methyl-L-cysteinyl-[protein]</text>
        <dbReference type="Rhea" id="RHEA:53428"/>
        <dbReference type="Rhea" id="RHEA-COMP:10131"/>
        <dbReference type="Rhea" id="RHEA-COMP:10132"/>
        <dbReference type="Rhea" id="RHEA-COMP:13555"/>
        <dbReference type="Rhea" id="RHEA-COMP:13556"/>
        <dbReference type="ChEBI" id="CHEBI:29950"/>
        <dbReference type="ChEBI" id="CHEBI:82612"/>
        <dbReference type="ChEBI" id="CHEBI:137386"/>
        <dbReference type="ChEBI" id="CHEBI:137387"/>
        <dbReference type="EC" id="2.1.1.63"/>
    </reaction>
</comment>
<dbReference type="SUPFAM" id="SSF53155">
    <property type="entry name" value="Methylated DNA-protein cysteine methyltransferase domain"/>
    <property type="match status" value="1"/>
</dbReference>
<dbReference type="EC" id="2.1.1.63" evidence="3"/>
<evidence type="ECO:0000256" key="6">
    <source>
        <dbReference type="ARBA" id="ARBA00022763"/>
    </source>
</evidence>
<evidence type="ECO:0000259" key="9">
    <source>
        <dbReference type="Pfam" id="PF01035"/>
    </source>
</evidence>
<name>A0AAQ0HJR7_PARVE</name>
<dbReference type="GO" id="GO:0003908">
    <property type="term" value="F:methylated-DNA-[protein]-cysteine S-methyltransferase activity"/>
    <property type="evidence" value="ECO:0007669"/>
    <property type="project" value="UniProtKB-EC"/>
</dbReference>
<dbReference type="Gene3D" id="3.30.160.70">
    <property type="entry name" value="Methylated DNA-protein cysteine methyltransferase domain"/>
    <property type="match status" value="1"/>
</dbReference>
<comment type="catalytic activity">
    <reaction evidence="8">
        <text>a 6-O-methyl-2'-deoxyguanosine in DNA + L-cysteinyl-[protein] = S-methyl-L-cysteinyl-[protein] + a 2'-deoxyguanosine in DNA</text>
        <dbReference type="Rhea" id="RHEA:24000"/>
        <dbReference type="Rhea" id="RHEA-COMP:10131"/>
        <dbReference type="Rhea" id="RHEA-COMP:10132"/>
        <dbReference type="Rhea" id="RHEA-COMP:11367"/>
        <dbReference type="Rhea" id="RHEA-COMP:11368"/>
        <dbReference type="ChEBI" id="CHEBI:29950"/>
        <dbReference type="ChEBI" id="CHEBI:82612"/>
        <dbReference type="ChEBI" id="CHEBI:85445"/>
        <dbReference type="ChEBI" id="CHEBI:85448"/>
        <dbReference type="EC" id="2.1.1.63"/>
    </reaction>
</comment>
<evidence type="ECO:0000256" key="3">
    <source>
        <dbReference type="ARBA" id="ARBA00011918"/>
    </source>
</evidence>
<feature type="domain" description="Methylated-DNA-[protein]-cysteine S-methyltransferase DNA binding" evidence="9">
    <location>
        <begin position="112"/>
        <end position="191"/>
    </location>
</feature>
<sequence length="196" mass="20699">MSAALEDAQDFRQALPALLGQAPAPDARLLAGWIDTPLGGMVALADDAHLHLLEFADPARLGAGLRRAARRARAAIGCGRTAVTDRAQAQLSAYFSGRCAGFELPLALSGTPFQNRVWQDLQQIPAGRTISYAELARRIGRPTAIRAVARANGANPFAVVIPCHRVIGSDGALTGYGGGLWRKQALIAHESTHFAA</sequence>
<comment type="caution">
    <text evidence="10">The sequence shown here is derived from an EMBL/GenBank/DDBJ whole genome shotgun (WGS) entry which is preliminary data.</text>
</comment>
<keyword evidence="4" id="KW-0489">Methyltransferase</keyword>
<comment type="similarity">
    <text evidence="2">Belongs to the MGMT family.</text>
</comment>
<dbReference type="GO" id="GO:0032259">
    <property type="term" value="P:methylation"/>
    <property type="evidence" value="ECO:0007669"/>
    <property type="project" value="UniProtKB-KW"/>
</dbReference>
<dbReference type="AlphaFoldDB" id="A0AAQ0HJR7"/>
<reference evidence="10 11" key="1">
    <citation type="submission" date="2018-08" db="EMBL/GenBank/DDBJ databases">
        <title>Genomic Encyclopedia of Archaeal and Bacterial Type Strains, Phase II (KMG-II): from individual species to whole genera.</title>
        <authorList>
            <person name="Goeker M."/>
        </authorList>
    </citation>
    <scope>NUCLEOTIDE SEQUENCE [LARGE SCALE GENOMIC DNA]</scope>
    <source>
        <strain evidence="10 11">DSM 582</strain>
    </source>
</reference>
<protein>
    <recommendedName>
        <fullName evidence="3">methylated-DNA--[protein]-cysteine S-methyltransferase</fullName>
        <ecNumber evidence="3">2.1.1.63</ecNumber>
    </recommendedName>
</protein>
<dbReference type="InterPro" id="IPR036217">
    <property type="entry name" value="MethylDNA_cys_MeTrfase_DNAb"/>
</dbReference>
<dbReference type="InterPro" id="IPR001497">
    <property type="entry name" value="MethylDNA_cys_MeTrfase_AS"/>
</dbReference>
<dbReference type="Pfam" id="PF01035">
    <property type="entry name" value="DNA_binding_1"/>
    <property type="match status" value="1"/>
</dbReference>